<name>A0A7W4D9K0_9GAMM</name>
<reference evidence="2 3" key="1">
    <citation type="submission" date="2020-08" db="EMBL/GenBank/DDBJ databases">
        <authorList>
            <person name="Kim C.M."/>
        </authorList>
    </citation>
    <scope>NUCLEOTIDE SEQUENCE [LARGE SCALE GENOMIC DNA]</scope>
    <source>
        <strain evidence="2 3">SR9</strain>
    </source>
</reference>
<dbReference type="Pfam" id="PF13503">
    <property type="entry name" value="DUF4123"/>
    <property type="match status" value="1"/>
</dbReference>
<proteinExistence type="predicted"/>
<dbReference type="InterPro" id="IPR025391">
    <property type="entry name" value="DUF4123"/>
</dbReference>
<dbReference type="RefSeq" id="WP_182832525.1">
    <property type="nucleotide sequence ID" value="NZ_JACJFN010000001.1"/>
</dbReference>
<gene>
    <name evidence="2" type="ORF">H3H45_04505</name>
</gene>
<dbReference type="EMBL" id="JACJFN010000001">
    <property type="protein sequence ID" value="MBB1518488.1"/>
    <property type="molecule type" value="Genomic_DNA"/>
</dbReference>
<evidence type="ECO:0000259" key="1">
    <source>
        <dbReference type="Pfam" id="PF13503"/>
    </source>
</evidence>
<keyword evidence="3" id="KW-1185">Reference proteome</keyword>
<feature type="domain" description="DUF4123" evidence="1">
    <location>
        <begin position="19"/>
        <end position="134"/>
    </location>
</feature>
<protein>
    <submittedName>
        <fullName evidence="2">DUF4123 domain-containing protein</fullName>
    </submittedName>
</protein>
<evidence type="ECO:0000313" key="2">
    <source>
        <dbReference type="EMBL" id="MBB1518488.1"/>
    </source>
</evidence>
<accession>A0A7W4D9K0</accession>
<evidence type="ECO:0000313" key="3">
    <source>
        <dbReference type="Proteomes" id="UP000581189"/>
    </source>
</evidence>
<organism evidence="2 3">
    <name type="scientific">Aquipseudomonas guryensis</name>
    <dbReference type="NCBI Taxonomy" id="2759165"/>
    <lineage>
        <taxon>Bacteria</taxon>
        <taxon>Pseudomonadati</taxon>
        <taxon>Pseudomonadota</taxon>
        <taxon>Gammaproteobacteria</taxon>
        <taxon>Pseudomonadales</taxon>
        <taxon>Pseudomonadaceae</taxon>
        <taxon>Aquipseudomonas</taxon>
    </lineage>
</organism>
<comment type="caution">
    <text evidence="2">The sequence shown here is derived from an EMBL/GenBank/DDBJ whole genome shotgun (WGS) entry which is preliminary data.</text>
</comment>
<dbReference type="Proteomes" id="UP000581189">
    <property type="component" value="Unassembled WGS sequence"/>
</dbReference>
<dbReference type="AlphaFoldDB" id="A0A7W4D9K0"/>
<sequence length="294" mass="33226">MQKLETLPTDLPWSMQAVLILDGVSLPNLPRKLYEWHPQPEFEPLYLGTDYEALLDLSPCLVRLSGSSDPLLRHYLDHTGEECGFMLFSRATWQEQVQHMRWLSRVHAPHGEELLLRLADPAVFRALLADSSEAATAPLMGPFELAVMPDALEGIWHKHRQPPGRQTSQSAPYTLSDEQLTRLGEVNFRNVTGKLDLYMQAQFPAYGSGWDRANRRTNLKNLADDVYAKGFCSEEEIFLYAKIFGLLGSKALEAHPDIAQLLEQRSTKTPSQRLHKAVEIAQGRAPTLERKPDA</sequence>